<evidence type="ECO:0000313" key="1">
    <source>
        <dbReference type="EMBL" id="NIK15192.1"/>
    </source>
</evidence>
<evidence type="ECO:0008006" key="3">
    <source>
        <dbReference type="Google" id="ProtNLM"/>
    </source>
</evidence>
<gene>
    <name evidence="1" type="ORF">BDD39_001702</name>
</gene>
<keyword evidence="2" id="KW-1185">Reference proteome</keyword>
<reference evidence="1 2" key="1">
    <citation type="submission" date="2020-03" db="EMBL/GenBank/DDBJ databases">
        <title>Genomic Encyclopedia of Archaeal and Bacterial Type Strains, Phase II (KMG-II): from individual species to whole genera.</title>
        <authorList>
            <person name="Goeker M."/>
        </authorList>
    </citation>
    <scope>NUCLEOTIDE SEQUENCE [LARGE SCALE GENOMIC DNA]</scope>
    <source>
        <strain evidence="1 2">DSM 4749</strain>
    </source>
</reference>
<protein>
    <recommendedName>
        <fullName evidence="3">DUF2935 domain-containing protein</fullName>
    </recommendedName>
</protein>
<evidence type="ECO:0000313" key="2">
    <source>
        <dbReference type="Proteomes" id="UP000532769"/>
    </source>
</evidence>
<accession>A0A846MEV6</accession>
<dbReference type="AlphaFoldDB" id="A0A846MEV6"/>
<sequence>MELNKEVLGVLTPLMADHMAREECYYLQKLAETTNDVKQPACDPTKPRTE</sequence>
<dbReference type="Gene3D" id="1.20.1260.120">
    <property type="entry name" value="Protein of unknown function DUF2935"/>
    <property type="match status" value="1"/>
</dbReference>
<organism evidence="1 2">
    <name type="scientific">Saccharococcus thermophilus</name>
    <dbReference type="NCBI Taxonomy" id="29396"/>
    <lineage>
        <taxon>Bacteria</taxon>
        <taxon>Bacillati</taxon>
        <taxon>Bacillota</taxon>
        <taxon>Bacilli</taxon>
        <taxon>Bacillales</taxon>
        <taxon>Anoxybacillaceae</taxon>
        <taxon>Saccharococcus</taxon>
    </lineage>
</organism>
<proteinExistence type="predicted"/>
<comment type="caution">
    <text evidence="1">The sequence shown here is derived from an EMBL/GenBank/DDBJ whole genome shotgun (WGS) entry which is preliminary data.</text>
</comment>
<dbReference type="EMBL" id="JAASRS010000001">
    <property type="protein sequence ID" value="NIK15192.1"/>
    <property type="molecule type" value="Genomic_DNA"/>
</dbReference>
<name>A0A846MEV6_9BACL</name>
<dbReference type="InterPro" id="IPR021328">
    <property type="entry name" value="CotB-like"/>
</dbReference>
<dbReference type="Pfam" id="PF11155">
    <property type="entry name" value="DUF2935"/>
    <property type="match status" value="1"/>
</dbReference>
<dbReference type="Proteomes" id="UP000532769">
    <property type="component" value="Unassembled WGS sequence"/>
</dbReference>
<dbReference type="SUPFAM" id="SSF158430">
    <property type="entry name" value="Bacillus cereus metalloprotein-like"/>
    <property type="match status" value="1"/>
</dbReference>